<gene>
    <name evidence="1" type="ORF">E6O51_17535</name>
</gene>
<keyword evidence="2" id="KW-1185">Reference proteome</keyword>
<organism evidence="1 2">
    <name type="scientific">Pseudothauera rhizosphaerae</name>
    <dbReference type="NCBI Taxonomy" id="2565932"/>
    <lineage>
        <taxon>Bacteria</taxon>
        <taxon>Pseudomonadati</taxon>
        <taxon>Pseudomonadota</taxon>
        <taxon>Betaproteobacteria</taxon>
        <taxon>Rhodocyclales</taxon>
        <taxon>Zoogloeaceae</taxon>
        <taxon>Pseudothauera</taxon>
    </lineage>
</organism>
<comment type="caution">
    <text evidence="1">The sequence shown here is derived from an EMBL/GenBank/DDBJ whole genome shotgun (WGS) entry which is preliminary data.</text>
</comment>
<dbReference type="Pfam" id="PF08889">
    <property type="entry name" value="WbqC"/>
    <property type="match status" value="1"/>
</dbReference>
<protein>
    <recommendedName>
        <fullName evidence="3">WbqC-like protein family protein</fullName>
    </recommendedName>
</protein>
<evidence type="ECO:0000313" key="2">
    <source>
        <dbReference type="Proteomes" id="UP000307956"/>
    </source>
</evidence>
<dbReference type="Proteomes" id="UP000307956">
    <property type="component" value="Unassembled WGS sequence"/>
</dbReference>
<dbReference type="RefSeq" id="WP_136386309.1">
    <property type="nucleotide sequence ID" value="NZ_SSOD01000017.1"/>
</dbReference>
<sequence length="233" mass="26648">MSRTVVIHQPDFAPYLGFFHRFLQADLFIALDHVQFVTNTSRSWTHRDKIKTETGERWLTLGIKKPPLGTPINQIELTADNQWVDGNLALLRQNYRKAPAYAEIMPVVENLYRTVPVRMVDFNLRWLDTLADLLDVRIPFVFSSTLQPQGQKNELLIDLLKKVGASRYLSGNGARAYMEPEKFAAADIKLIWQSFEHPTYAQQFGPFVPNLSVLDALFNCGVMGTRALLRSRP</sequence>
<reference evidence="1 2" key="1">
    <citation type="submission" date="2019-04" db="EMBL/GenBank/DDBJ databases">
        <title>Azoarcus rhizosphaerae sp. nov. isolated from rhizosphere of Ficus religiosa.</title>
        <authorList>
            <person name="Lin S.-Y."/>
            <person name="Hameed A."/>
            <person name="Hsu Y.-H."/>
            <person name="Young C.-C."/>
        </authorList>
    </citation>
    <scope>NUCLEOTIDE SEQUENCE [LARGE SCALE GENOMIC DNA]</scope>
    <source>
        <strain evidence="1 2">CC-YHH848</strain>
    </source>
</reference>
<proteinExistence type="predicted"/>
<dbReference type="AlphaFoldDB" id="A0A4S4AER6"/>
<evidence type="ECO:0008006" key="3">
    <source>
        <dbReference type="Google" id="ProtNLM"/>
    </source>
</evidence>
<dbReference type="InterPro" id="IPR014985">
    <property type="entry name" value="WbqC"/>
</dbReference>
<evidence type="ECO:0000313" key="1">
    <source>
        <dbReference type="EMBL" id="THF57631.1"/>
    </source>
</evidence>
<accession>A0A4S4AER6</accession>
<name>A0A4S4AER6_9RHOO</name>
<dbReference type="OrthoDB" id="3611744at2"/>
<dbReference type="EMBL" id="SSOD01000017">
    <property type="protein sequence ID" value="THF57631.1"/>
    <property type="molecule type" value="Genomic_DNA"/>
</dbReference>